<name>A0A832DIN0_9BACT</name>
<dbReference type="Pfam" id="PF00155">
    <property type="entry name" value="Aminotran_1_2"/>
    <property type="match status" value="1"/>
</dbReference>
<dbReference type="InterPro" id="IPR015421">
    <property type="entry name" value="PyrdxlP-dep_Trfase_major"/>
</dbReference>
<comment type="similarity">
    <text evidence="2">Belongs to the class-I pyridoxal-phosphate-dependent aminotransferase family.</text>
</comment>
<proteinExistence type="inferred from homology"/>
<dbReference type="AlphaFoldDB" id="A0A832DIN0"/>
<keyword evidence="4 7" id="KW-0808">Transferase</keyword>
<keyword evidence="5" id="KW-0663">Pyridoxal phosphate</keyword>
<dbReference type="SUPFAM" id="SSF53383">
    <property type="entry name" value="PLP-dependent transferases"/>
    <property type="match status" value="1"/>
</dbReference>
<evidence type="ECO:0000259" key="6">
    <source>
        <dbReference type="Pfam" id="PF00155"/>
    </source>
</evidence>
<sequence>MIDSKLKNIGTSIFAVMTKLANEKNALNLSQGFPDFDISNELIELVTHYMKHGKNQYAPMPGVVELRKVIAQKIEKLYNCHYDYENEITITAGATQALYTAISVLINPGDEAIIFEPAYDSYAPSVIANGGKPVFIPLEAPEFSIPWSKVKQAVSGKTKLIIINSPHNPTGAIINQNDMNELEKIVRDKNIFIISDEVYEHIVFDNQKHISICESKLLREKSFIISSFGKTFHTTGWKIGYCAAPKILTDEFRKLHQFIVFAVNTPIQYAYADFLSDDKNYTGVSSFYQKKRDKFLEVISNTKFKSLHSKGTYFQLLDYSNISDKDDFDFCIEMIDRIGVAAIPLSPFYSKPGENKIIRICFAKRDEILIEAGKRMEKL</sequence>
<feature type="domain" description="Aminotransferase class I/classII large" evidence="6">
    <location>
        <begin position="25"/>
        <end position="367"/>
    </location>
</feature>
<dbReference type="EMBL" id="DSVI01000019">
    <property type="protein sequence ID" value="HGT48688.1"/>
    <property type="molecule type" value="Genomic_DNA"/>
</dbReference>
<accession>A0A832DIN0</accession>
<evidence type="ECO:0000256" key="2">
    <source>
        <dbReference type="ARBA" id="ARBA00007441"/>
    </source>
</evidence>
<evidence type="ECO:0000256" key="1">
    <source>
        <dbReference type="ARBA" id="ARBA00001933"/>
    </source>
</evidence>
<evidence type="ECO:0000256" key="4">
    <source>
        <dbReference type="ARBA" id="ARBA00022679"/>
    </source>
</evidence>
<dbReference type="GO" id="GO:0016212">
    <property type="term" value="F:kynurenine-oxoglutarate transaminase activity"/>
    <property type="evidence" value="ECO:0007669"/>
    <property type="project" value="TreeGrafter"/>
</dbReference>
<comment type="cofactor">
    <cofactor evidence="1">
        <name>pyridoxal 5'-phosphate</name>
        <dbReference type="ChEBI" id="CHEBI:597326"/>
    </cofactor>
</comment>
<dbReference type="Gene3D" id="3.90.1150.10">
    <property type="entry name" value="Aspartate Aminotransferase, domain 1"/>
    <property type="match status" value="1"/>
</dbReference>
<gene>
    <name evidence="7" type="ORF">ENS56_11675</name>
</gene>
<dbReference type="Gene3D" id="3.40.640.10">
    <property type="entry name" value="Type I PLP-dependent aspartate aminotransferase-like (Major domain)"/>
    <property type="match status" value="1"/>
</dbReference>
<dbReference type="NCBIfam" id="NF006569">
    <property type="entry name" value="PRK09082.1"/>
    <property type="match status" value="1"/>
</dbReference>
<reference evidence="7" key="1">
    <citation type="journal article" date="2020" name="mSystems">
        <title>Genome- and Community-Level Interaction Insights into Carbon Utilization and Element Cycling Functions of Hydrothermarchaeota in Hydrothermal Sediment.</title>
        <authorList>
            <person name="Zhou Z."/>
            <person name="Liu Y."/>
            <person name="Xu W."/>
            <person name="Pan J."/>
            <person name="Luo Z.H."/>
            <person name="Li M."/>
        </authorList>
    </citation>
    <scope>NUCLEOTIDE SEQUENCE [LARGE SCALE GENOMIC DNA]</scope>
    <source>
        <strain evidence="7">SpSt-500</strain>
    </source>
</reference>
<dbReference type="InterPro" id="IPR015424">
    <property type="entry name" value="PyrdxlP-dep_Trfase"/>
</dbReference>
<dbReference type="InterPro" id="IPR004839">
    <property type="entry name" value="Aminotransferase_I/II_large"/>
</dbReference>
<keyword evidence="3 7" id="KW-0032">Aminotransferase</keyword>
<dbReference type="InterPro" id="IPR051326">
    <property type="entry name" value="Kynurenine-oxoglutarate_AT"/>
</dbReference>
<dbReference type="PANTHER" id="PTHR43807">
    <property type="entry name" value="FI04487P"/>
    <property type="match status" value="1"/>
</dbReference>
<dbReference type="InterPro" id="IPR015422">
    <property type="entry name" value="PyrdxlP-dep_Trfase_small"/>
</dbReference>
<protein>
    <submittedName>
        <fullName evidence="7">Aminotransferase class I/II-fold pyridoxal phosphate-dependent enzyme</fullName>
    </submittedName>
</protein>
<dbReference type="CDD" id="cd00609">
    <property type="entry name" value="AAT_like"/>
    <property type="match status" value="1"/>
</dbReference>
<evidence type="ECO:0000256" key="5">
    <source>
        <dbReference type="ARBA" id="ARBA00022898"/>
    </source>
</evidence>
<evidence type="ECO:0000256" key="3">
    <source>
        <dbReference type="ARBA" id="ARBA00022576"/>
    </source>
</evidence>
<organism evidence="7">
    <name type="scientific">Ignavibacterium album</name>
    <dbReference type="NCBI Taxonomy" id="591197"/>
    <lineage>
        <taxon>Bacteria</taxon>
        <taxon>Pseudomonadati</taxon>
        <taxon>Ignavibacteriota</taxon>
        <taxon>Ignavibacteria</taxon>
        <taxon>Ignavibacteriales</taxon>
        <taxon>Ignavibacteriaceae</taxon>
        <taxon>Ignavibacterium</taxon>
    </lineage>
</organism>
<dbReference type="FunFam" id="3.40.640.10:FF:000033">
    <property type="entry name" value="Aspartate aminotransferase"/>
    <property type="match status" value="1"/>
</dbReference>
<dbReference type="GO" id="GO:0030170">
    <property type="term" value="F:pyridoxal phosphate binding"/>
    <property type="evidence" value="ECO:0007669"/>
    <property type="project" value="InterPro"/>
</dbReference>
<dbReference type="GO" id="GO:0005737">
    <property type="term" value="C:cytoplasm"/>
    <property type="evidence" value="ECO:0007669"/>
    <property type="project" value="TreeGrafter"/>
</dbReference>
<evidence type="ECO:0000313" key="7">
    <source>
        <dbReference type="EMBL" id="HGT48688.1"/>
    </source>
</evidence>
<dbReference type="PANTHER" id="PTHR43807:SF20">
    <property type="entry name" value="FI04487P"/>
    <property type="match status" value="1"/>
</dbReference>
<comment type="caution">
    <text evidence="7">The sequence shown here is derived from an EMBL/GenBank/DDBJ whole genome shotgun (WGS) entry which is preliminary data.</text>
</comment>